<keyword evidence="1" id="KW-0560">Oxidoreductase</keyword>
<sequence>MTLAVAIDAQMREVTVWTRGVTLAKEARDVATLMAKAGGREGLYVQSFDNYVDLPDRINVPCKSYARLSSAPIETFYEYENHHPNVVVLTEETLVKGHDILQGCKPGTVVVINTARDPKSLLKYLSPKENLSHVKAIATIDANAMGMGVMLTFDGTEGAGDDTKIGAGVGAAIAGAVAKATGYAKLESLVAVAENKEAVKLGWEKVNVLPL</sequence>
<dbReference type="PANTHER" id="PTHR43366:SF1">
    <property type="entry name" value="PYRUVATE SYNTHASE SUBUNIT PORC"/>
    <property type="match status" value="1"/>
</dbReference>
<dbReference type="InterPro" id="IPR051626">
    <property type="entry name" value="Oxidoreductase_gamma_subunit"/>
</dbReference>
<dbReference type="InterPro" id="IPR019752">
    <property type="entry name" value="Pyrv/ketoisovalerate_OxRed_cat"/>
</dbReference>
<dbReference type="NCBIfam" id="NF045790">
    <property type="entry name" value="OxalOxreddelta"/>
    <property type="match status" value="1"/>
</dbReference>
<dbReference type="OrthoDB" id="9794954at2"/>
<dbReference type="Pfam" id="PF01558">
    <property type="entry name" value="POR"/>
    <property type="match status" value="1"/>
</dbReference>
<evidence type="ECO:0000259" key="2">
    <source>
        <dbReference type="Pfam" id="PF01558"/>
    </source>
</evidence>
<dbReference type="RefSeq" id="WP_122628749.1">
    <property type="nucleotide sequence ID" value="NZ_UPPP01000081.1"/>
</dbReference>
<evidence type="ECO:0000256" key="1">
    <source>
        <dbReference type="ARBA" id="ARBA00023002"/>
    </source>
</evidence>
<dbReference type="EMBL" id="UPPP01000081">
    <property type="protein sequence ID" value="VBB07827.1"/>
    <property type="molecule type" value="Genomic_DNA"/>
</dbReference>
<accession>A0A498RA53</accession>
<protein>
    <submittedName>
        <fullName evidence="3">Pyruvate ferredoxin/flavodoxin oxidoreductase</fullName>
    </submittedName>
</protein>
<reference evidence="3 4" key="1">
    <citation type="submission" date="2018-06" db="EMBL/GenBank/DDBJ databases">
        <authorList>
            <person name="Strepis N."/>
        </authorList>
    </citation>
    <scope>NUCLEOTIDE SEQUENCE [LARGE SCALE GENOMIC DNA]</scope>
    <source>
        <strain evidence="3">LUCI</strain>
    </source>
</reference>
<feature type="domain" description="Pyruvate/ketoisovalerate oxidoreductase catalytic" evidence="2">
    <location>
        <begin position="31"/>
        <end position="195"/>
    </location>
</feature>
<dbReference type="Proteomes" id="UP000277811">
    <property type="component" value="Unassembled WGS sequence"/>
</dbReference>
<organism evidence="3 4">
    <name type="scientific">Lucifera butyrica</name>
    <dbReference type="NCBI Taxonomy" id="1351585"/>
    <lineage>
        <taxon>Bacteria</taxon>
        <taxon>Bacillati</taxon>
        <taxon>Bacillota</taxon>
        <taxon>Negativicutes</taxon>
        <taxon>Veillonellales</taxon>
        <taxon>Veillonellaceae</taxon>
        <taxon>Lucifera</taxon>
    </lineage>
</organism>
<keyword evidence="3" id="KW-0670">Pyruvate</keyword>
<evidence type="ECO:0000313" key="4">
    <source>
        <dbReference type="Proteomes" id="UP000277811"/>
    </source>
</evidence>
<dbReference type="InterPro" id="IPR002869">
    <property type="entry name" value="Pyrv_flavodox_OxRed_cen"/>
</dbReference>
<proteinExistence type="predicted"/>
<dbReference type="InterPro" id="IPR054933">
    <property type="entry name" value="OxalOxred_delta"/>
</dbReference>
<dbReference type="GO" id="GO:0016903">
    <property type="term" value="F:oxidoreductase activity, acting on the aldehyde or oxo group of donors"/>
    <property type="evidence" value="ECO:0007669"/>
    <property type="project" value="InterPro"/>
</dbReference>
<dbReference type="PANTHER" id="PTHR43366">
    <property type="entry name" value="PYRUVATE SYNTHASE SUBUNIT PORC"/>
    <property type="match status" value="1"/>
</dbReference>
<gene>
    <name evidence="3" type="ORF">LUCI_3092</name>
</gene>
<dbReference type="SUPFAM" id="SSF53323">
    <property type="entry name" value="Pyruvate-ferredoxin oxidoreductase, PFOR, domain III"/>
    <property type="match status" value="1"/>
</dbReference>
<keyword evidence="4" id="KW-1185">Reference proteome</keyword>
<dbReference type="Gene3D" id="3.40.920.10">
    <property type="entry name" value="Pyruvate-ferredoxin oxidoreductase, PFOR, domain III"/>
    <property type="match status" value="1"/>
</dbReference>
<dbReference type="AlphaFoldDB" id="A0A498RA53"/>
<name>A0A498RA53_9FIRM</name>
<evidence type="ECO:0000313" key="3">
    <source>
        <dbReference type="EMBL" id="VBB07827.1"/>
    </source>
</evidence>